<organism evidence="2 3">
    <name type="scientific">Amnibacterium soli</name>
    <dbReference type="NCBI Taxonomy" id="1282736"/>
    <lineage>
        <taxon>Bacteria</taxon>
        <taxon>Bacillati</taxon>
        <taxon>Actinomycetota</taxon>
        <taxon>Actinomycetes</taxon>
        <taxon>Micrococcales</taxon>
        <taxon>Microbacteriaceae</taxon>
        <taxon>Amnibacterium</taxon>
    </lineage>
</organism>
<dbReference type="Proteomes" id="UP001500121">
    <property type="component" value="Unassembled WGS sequence"/>
</dbReference>
<evidence type="ECO:0008006" key="4">
    <source>
        <dbReference type="Google" id="ProtNLM"/>
    </source>
</evidence>
<evidence type="ECO:0000256" key="1">
    <source>
        <dbReference type="SAM" id="MobiDB-lite"/>
    </source>
</evidence>
<keyword evidence="3" id="KW-1185">Reference proteome</keyword>
<sequence length="70" mass="7580">MAGPFDKGLFDKAKQFVQSEQGEKVTDQVLGSVADIVSKRTGGKHDEQIAKARKVVDEKLGRKDPGSHGK</sequence>
<accession>A0ABP8Z2E9</accession>
<comment type="caution">
    <text evidence="2">The sequence shown here is derived from an EMBL/GenBank/DDBJ whole genome shotgun (WGS) entry which is preliminary data.</text>
</comment>
<dbReference type="Pfam" id="PF14013">
    <property type="entry name" value="MT0933_antitox"/>
    <property type="match status" value="1"/>
</dbReference>
<dbReference type="InterPro" id="IPR028037">
    <property type="entry name" value="Antitoxin_Rv0909/MT0933"/>
</dbReference>
<evidence type="ECO:0000313" key="3">
    <source>
        <dbReference type="Proteomes" id="UP001500121"/>
    </source>
</evidence>
<feature type="compositionally biased region" description="Basic and acidic residues" evidence="1">
    <location>
        <begin position="43"/>
        <end position="70"/>
    </location>
</feature>
<evidence type="ECO:0000313" key="2">
    <source>
        <dbReference type="EMBL" id="GAA4744643.1"/>
    </source>
</evidence>
<protein>
    <recommendedName>
        <fullName evidence="4">Antitoxin</fullName>
    </recommendedName>
</protein>
<proteinExistence type="predicted"/>
<dbReference type="RefSeq" id="WP_345480496.1">
    <property type="nucleotide sequence ID" value="NZ_BAABLP010000002.1"/>
</dbReference>
<gene>
    <name evidence="2" type="ORF">GCM10025783_15500</name>
</gene>
<feature type="region of interest" description="Disordered" evidence="1">
    <location>
        <begin position="40"/>
        <end position="70"/>
    </location>
</feature>
<reference evidence="3" key="1">
    <citation type="journal article" date="2019" name="Int. J. Syst. Evol. Microbiol.">
        <title>The Global Catalogue of Microorganisms (GCM) 10K type strain sequencing project: providing services to taxonomists for standard genome sequencing and annotation.</title>
        <authorList>
            <consortium name="The Broad Institute Genomics Platform"/>
            <consortium name="The Broad Institute Genome Sequencing Center for Infectious Disease"/>
            <person name="Wu L."/>
            <person name="Ma J."/>
        </authorList>
    </citation>
    <scope>NUCLEOTIDE SEQUENCE [LARGE SCALE GENOMIC DNA]</scope>
    <source>
        <strain evidence="3">JCM 19015</strain>
    </source>
</reference>
<name>A0ABP8Z2E9_9MICO</name>
<dbReference type="EMBL" id="BAABLP010000002">
    <property type="protein sequence ID" value="GAA4744643.1"/>
    <property type="molecule type" value="Genomic_DNA"/>
</dbReference>